<evidence type="ECO:0000259" key="19">
    <source>
        <dbReference type="Pfam" id="PF07715"/>
    </source>
</evidence>
<evidence type="ECO:0000256" key="9">
    <source>
        <dbReference type="ARBA" id="ARBA00023065"/>
    </source>
</evidence>
<dbReference type="InterPro" id="IPR039426">
    <property type="entry name" value="TonB-dep_rcpt-like"/>
</dbReference>
<comment type="subcellular location">
    <subcellularLocation>
        <location evidence="1 14">Cell outer membrane</location>
        <topology evidence="1 14">Multi-pass membrane protein</topology>
    </subcellularLocation>
</comment>
<evidence type="ECO:0000256" key="13">
    <source>
        <dbReference type="ARBA" id="ARBA00023237"/>
    </source>
</evidence>
<evidence type="ECO:0000256" key="11">
    <source>
        <dbReference type="ARBA" id="ARBA00023136"/>
    </source>
</evidence>
<dbReference type="CDD" id="cd01347">
    <property type="entry name" value="ligand_gated_channel"/>
    <property type="match status" value="1"/>
</dbReference>
<feature type="compositionally biased region" description="Low complexity" evidence="16">
    <location>
        <begin position="64"/>
        <end position="74"/>
    </location>
</feature>
<gene>
    <name evidence="20" type="primary">fhuA</name>
    <name evidence="20" type="ORF">C8634_06775</name>
</gene>
<evidence type="ECO:0000256" key="8">
    <source>
        <dbReference type="ARBA" id="ARBA00023004"/>
    </source>
</evidence>
<evidence type="ECO:0000256" key="10">
    <source>
        <dbReference type="ARBA" id="ARBA00023077"/>
    </source>
</evidence>
<evidence type="ECO:0000256" key="15">
    <source>
        <dbReference type="RuleBase" id="RU003357"/>
    </source>
</evidence>
<keyword evidence="7 17" id="KW-0732">Signal</keyword>
<keyword evidence="5" id="KW-0410">Iron transport</keyword>
<keyword evidence="9" id="KW-0406">Ion transport</keyword>
<keyword evidence="13 14" id="KW-0998">Cell outer membrane</keyword>
<dbReference type="Gene3D" id="2.170.130.10">
    <property type="entry name" value="TonB-dependent receptor, plug domain"/>
    <property type="match status" value="1"/>
</dbReference>
<name>A0A5I9WJN5_SALET</name>
<dbReference type="PANTHER" id="PTHR32552">
    <property type="entry name" value="FERRICHROME IRON RECEPTOR-RELATED"/>
    <property type="match status" value="1"/>
</dbReference>
<dbReference type="FunFam" id="2.170.130.10:FF:000001">
    <property type="entry name" value="Catecholate siderophore TonB-dependent receptor"/>
    <property type="match status" value="1"/>
</dbReference>
<feature type="domain" description="TonB-dependent receptor-like beta-barrel" evidence="18">
    <location>
        <begin position="254"/>
        <end position="703"/>
    </location>
</feature>
<keyword evidence="11 14" id="KW-0472">Membrane</keyword>
<dbReference type="PROSITE" id="PS52016">
    <property type="entry name" value="TONB_DEPENDENT_REC_3"/>
    <property type="match status" value="1"/>
</dbReference>
<sequence length="734" mass="81460">MYRSSVNASRKVSGLSPLFVTLKIALLSALTANTVYAEDSILVSADAEKNSSEDPWGATPGLVSKKSATGTKTSSDIKNIPQSISVITRKEIDILQPKSLKDALGYTPGVTVSDRGSSNAFDMVKIRGFSSGQGQNNYLDGLKLTGDNWNEMSTDPYLLERIEVLRGPASVLYGMSNPGGIVSMVSKRPVYTPVREVQFKMGSNNLMQTGFDFGDTLDDLGIYAFRITGMARSSDEEQSLSRQRRFAIAPSFTWRPDENTMFTFLSNIQNEPEVGYYGWMPRQGTLDPLPDGARLPDDFDDSAPNNTWSRYQRSVGYSFERVLSDNYTFRQNLRYSRVKTSQQSVYGRGICSTTDCPDVPSADLNHTISRGQFIDNERMNSFSVDTQLESDFHTANIDHTLLSGIDYRNLNNDISNLYGSATSLDLYNPEQNDFAFGDAEPYAHDKTRQTGIYVQDQAQYENWLLTLGGRYDWSRQETYLRQTNTGISRNDHQFTWRSGLNYLFDNGITPYISYSQSFEPNSFGLSSTPPVSYAPSRGEQYEAGVRYVPQGRSAMLSAAVYQLTKTHNLTTDPDNPLFKVAAGEIEVQGIELEAKAGLTDNLNLISSYSYTHAEYTKDTQLKGKTPDQVPDHQASLWLDYTFSQGALNGLTLGSGGRFIGSSWGDSENTFKVGSVAVWNGLVSYELSQLGLRGANIALNVTNILDRKYVSSCFADYGCFRGAGRQMTATATFHF</sequence>
<dbReference type="InterPro" id="IPR037066">
    <property type="entry name" value="Plug_dom_sf"/>
</dbReference>
<feature type="region of interest" description="Disordered" evidence="16">
    <location>
        <begin position="48"/>
        <end position="76"/>
    </location>
</feature>
<dbReference type="NCBIfam" id="NF007465">
    <property type="entry name" value="PRK10044.1"/>
    <property type="match status" value="1"/>
</dbReference>
<dbReference type="InterPro" id="IPR000531">
    <property type="entry name" value="Beta-barrel_TonB"/>
</dbReference>
<feature type="domain" description="TonB-dependent receptor plug" evidence="19">
    <location>
        <begin position="77"/>
        <end position="181"/>
    </location>
</feature>
<keyword evidence="8" id="KW-0408">Iron</keyword>
<dbReference type="Pfam" id="PF00593">
    <property type="entry name" value="TonB_dep_Rec_b-barrel"/>
    <property type="match status" value="1"/>
</dbReference>
<dbReference type="AlphaFoldDB" id="A0A5I9WJN5"/>
<dbReference type="GO" id="GO:0009279">
    <property type="term" value="C:cell outer membrane"/>
    <property type="evidence" value="ECO:0007669"/>
    <property type="project" value="UniProtKB-SubCell"/>
</dbReference>
<reference evidence="20" key="1">
    <citation type="submission" date="2018-07" db="EMBL/GenBank/DDBJ databases">
        <authorList>
            <consortium name="PulseNet: The National Subtyping Network for Foodborne Disease Surveillance"/>
            <person name="Tarr C.L."/>
            <person name="Trees E."/>
            <person name="Katz L.S."/>
            <person name="Carleton-Romer H.A."/>
            <person name="Stroika S."/>
            <person name="Kucerova Z."/>
            <person name="Roache K.F."/>
            <person name="Sabol A.L."/>
            <person name="Besser J."/>
            <person name="Gerner-Smidt P."/>
        </authorList>
    </citation>
    <scope>NUCLEOTIDE SEQUENCE</scope>
    <source>
        <strain evidence="20">PNUSAS032273</strain>
    </source>
</reference>
<comment type="caution">
    <text evidence="20">The sequence shown here is derived from an EMBL/GenBank/DDBJ whole genome shotgun (WGS) entry which is preliminary data.</text>
</comment>
<evidence type="ECO:0000256" key="16">
    <source>
        <dbReference type="SAM" id="MobiDB-lite"/>
    </source>
</evidence>
<comment type="similarity">
    <text evidence="2 14 15">Belongs to the TonB-dependent receptor family.</text>
</comment>
<evidence type="ECO:0000259" key="18">
    <source>
        <dbReference type="Pfam" id="PF00593"/>
    </source>
</evidence>
<dbReference type="EMBL" id="AAKKXN010000002">
    <property type="protein sequence ID" value="ECS8475912.1"/>
    <property type="molecule type" value="Genomic_DNA"/>
</dbReference>
<protein>
    <submittedName>
        <fullName evidence="20">Ferrichrome porin FhuA</fullName>
    </submittedName>
</protein>
<dbReference type="InterPro" id="IPR036942">
    <property type="entry name" value="Beta-barrel_TonB_sf"/>
</dbReference>
<evidence type="ECO:0000256" key="3">
    <source>
        <dbReference type="ARBA" id="ARBA00022448"/>
    </source>
</evidence>
<feature type="signal peptide" evidence="17">
    <location>
        <begin position="1"/>
        <end position="37"/>
    </location>
</feature>
<dbReference type="InterPro" id="IPR012910">
    <property type="entry name" value="Plug_dom"/>
</dbReference>
<organism evidence="20">
    <name type="scientific">Salmonella enterica subsp. enterica serovar Pomona</name>
    <dbReference type="NCBI Taxonomy" id="570935"/>
    <lineage>
        <taxon>Bacteria</taxon>
        <taxon>Pseudomonadati</taxon>
        <taxon>Pseudomonadota</taxon>
        <taxon>Gammaproteobacteria</taxon>
        <taxon>Enterobacterales</taxon>
        <taxon>Enterobacteriaceae</taxon>
        <taxon>Salmonella</taxon>
    </lineage>
</organism>
<dbReference type="PANTHER" id="PTHR32552:SF68">
    <property type="entry name" value="FERRICHROME OUTER MEMBRANE TRANSPORTER_PHAGE RECEPTOR"/>
    <property type="match status" value="1"/>
</dbReference>
<evidence type="ECO:0000256" key="1">
    <source>
        <dbReference type="ARBA" id="ARBA00004571"/>
    </source>
</evidence>
<dbReference type="GO" id="GO:0015344">
    <property type="term" value="F:siderophore uptake transmembrane transporter activity"/>
    <property type="evidence" value="ECO:0007669"/>
    <property type="project" value="TreeGrafter"/>
</dbReference>
<evidence type="ECO:0000256" key="6">
    <source>
        <dbReference type="ARBA" id="ARBA00022692"/>
    </source>
</evidence>
<dbReference type="NCBIfam" id="TIGR01783">
    <property type="entry name" value="TonB-siderophor"/>
    <property type="match status" value="1"/>
</dbReference>
<dbReference type="Pfam" id="PF07715">
    <property type="entry name" value="Plug"/>
    <property type="match status" value="1"/>
</dbReference>
<evidence type="ECO:0000313" key="20">
    <source>
        <dbReference type="EMBL" id="ECS8475912.1"/>
    </source>
</evidence>
<keyword evidence="6 14" id="KW-0812">Transmembrane</keyword>
<dbReference type="Gene3D" id="2.40.170.20">
    <property type="entry name" value="TonB-dependent receptor, beta-barrel domain"/>
    <property type="match status" value="1"/>
</dbReference>
<evidence type="ECO:0000256" key="17">
    <source>
        <dbReference type="SAM" id="SignalP"/>
    </source>
</evidence>
<dbReference type="GO" id="GO:0038023">
    <property type="term" value="F:signaling receptor activity"/>
    <property type="evidence" value="ECO:0007669"/>
    <property type="project" value="InterPro"/>
</dbReference>
<feature type="chain" id="PRO_5030130750" evidence="17">
    <location>
        <begin position="38"/>
        <end position="734"/>
    </location>
</feature>
<keyword evidence="3 14" id="KW-0813">Transport</keyword>
<dbReference type="SUPFAM" id="SSF56935">
    <property type="entry name" value="Porins"/>
    <property type="match status" value="1"/>
</dbReference>
<keyword evidence="10 15" id="KW-0798">TonB box</keyword>
<dbReference type="InterPro" id="IPR010105">
    <property type="entry name" value="TonB_sidphr_rcpt"/>
</dbReference>
<keyword evidence="12" id="KW-0675">Receptor</keyword>
<accession>A0A5I9WJN5</accession>
<proteinExistence type="inferred from homology"/>
<dbReference type="GO" id="GO:0015891">
    <property type="term" value="P:siderophore transport"/>
    <property type="evidence" value="ECO:0007669"/>
    <property type="project" value="InterPro"/>
</dbReference>
<evidence type="ECO:0000256" key="4">
    <source>
        <dbReference type="ARBA" id="ARBA00022452"/>
    </source>
</evidence>
<evidence type="ECO:0000256" key="12">
    <source>
        <dbReference type="ARBA" id="ARBA00023170"/>
    </source>
</evidence>
<keyword evidence="4 14" id="KW-1134">Transmembrane beta strand</keyword>
<evidence type="ECO:0000256" key="2">
    <source>
        <dbReference type="ARBA" id="ARBA00009810"/>
    </source>
</evidence>
<evidence type="ECO:0000256" key="5">
    <source>
        <dbReference type="ARBA" id="ARBA00022496"/>
    </source>
</evidence>
<evidence type="ECO:0000256" key="14">
    <source>
        <dbReference type="PROSITE-ProRule" id="PRU01360"/>
    </source>
</evidence>
<evidence type="ECO:0000256" key="7">
    <source>
        <dbReference type="ARBA" id="ARBA00022729"/>
    </source>
</evidence>